<gene>
    <name evidence="1" type="ORF">SAMN04488548_10110</name>
    <name evidence="2" type="ORF">SAMN04488548_10117</name>
    <name evidence="3" type="ORF">SAMN04488548_10156</name>
    <name evidence="4" type="ORF">SAMN04488548_10910</name>
    <name evidence="5" type="ORF">SAMN04488548_10913</name>
    <name evidence="6" type="ORF">SAMN04488548_10937</name>
    <name evidence="7" type="ORF">SAMN04488548_10950</name>
    <name evidence="8" type="ORF">SAMN04488548_11836</name>
    <name evidence="9" type="ORF">SAMN04488548_12131</name>
    <name evidence="10" type="ORF">SAMN04488548_12728</name>
</gene>
<evidence type="ECO:0000313" key="1">
    <source>
        <dbReference type="EMBL" id="SDT83690.1"/>
    </source>
</evidence>
<sequence>MTDPAVDAAQRACEPHGVSHFVGPGRYALRGAREALAPLRELHRLDGCPERDDCTDPEHLTLCSGCYQEWPCRTAPLIYSSDELGDTP</sequence>
<evidence type="ECO:0000313" key="10">
    <source>
        <dbReference type="EMBL" id="SDT89315.1"/>
    </source>
</evidence>
<evidence type="ECO:0000313" key="9">
    <source>
        <dbReference type="EMBL" id="SDT85971.1"/>
    </source>
</evidence>
<evidence type="ECO:0000313" key="3">
    <source>
        <dbReference type="EMBL" id="SDT83736.1"/>
    </source>
</evidence>
<reference evidence="7 11" key="1">
    <citation type="submission" date="2016-10" db="EMBL/GenBank/DDBJ databases">
        <authorList>
            <person name="de Groot N.N."/>
        </authorList>
    </citation>
    <scope>NUCLEOTIDE SEQUENCE [LARGE SCALE GENOMIC DNA]</scope>
    <source>
        <strain evidence="7 11">DSM 44215</strain>
    </source>
</reference>
<name>A0A1H2DP54_9ACTN</name>
<dbReference type="EMBL" id="FNLM01000009">
    <property type="protein sequence ID" value="SDT84554.1"/>
    <property type="molecule type" value="Genomic_DNA"/>
</dbReference>
<dbReference type="AlphaFoldDB" id="A0A1H2DP54"/>
<dbReference type="EMBL" id="FNLM01000018">
    <property type="protein sequence ID" value="SDT85300.1"/>
    <property type="molecule type" value="Genomic_DNA"/>
</dbReference>
<dbReference type="EMBL" id="FNLM01000021">
    <property type="protein sequence ID" value="SDT85971.1"/>
    <property type="molecule type" value="Genomic_DNA"/>
</dbReference>
<evidence type="ECO:0000313" key="4">
    <source>
        <dbReference type="EMBL" id="SDT84466.1"/>
    </source>
</evidence>
<evidence type="ECO:0000313" key="7">
    <source>
        <dbReference type="EMBL" id="SDT84554.1"/>
    </source>
</evidence>
<organism evidence="7 11">
    <name type="scientific">Gordonia westfalica</name>
    <dbReference type="NCBI Taxonomy" id="158898"/>
    <lineage>
        <taxon>Bacteria</taxon>
        <taxon>Bacillati</taxon>
        <taxon>Actinomycetota</taxon>
        <taxon>Actinomycetes</taxon>
        <taxon>Mycobacteriales</taxon>
        <taxon>Gordoniaceae</taxon>
        <taxon>Gordonia</taxon>
    </lineage>
</organism>
<accession>A0A1H2DP54</accession>
<dbReference type="EMBL" id="FNLM01000009">
    <property type="protein sequence ID" value="SDT84471.1"/>
    <property type="molecule type" value="Genomic_DNA"/>
</dbReference>
<evidence type="ECO:0000313" key="11">
    <source>
        <dbReference type="Proteomes" id="UP000183180"/>
    </source>
</evidence>
<evidence type="ECO:0000313" key="5">
    <source>
        <dbReference type="EMBL" id="SDT84471.1"/>
    </source>
</evidence>
<dbReference type="EMBL" id="FNLM01000027">
    <property type="protein sequence ID" value="SDT89315.1"/>
    <property type="molecule type" value="Genomic_DNA"/>
</dbReference>
<evidence type="ECO:0000313" key="2">
    <source>
        <dbReference type="EMBL" id="SDT83697.1"/>
    </source>
</evidence>
<dbReference type="EMBL" id="FNLM01000001">
    <property type="protein sequence ID" value="SDT83736.1"/>
    <property type="molecule type" value="Genomic_DNA"/>
</dbReference>
<evidence type="ECO:0000313" key="6">
    <source>
        <dbReference type="EMBL" id="SDT84517.1"/>
    </source>
</evidence>
<evidence type="ECO:0000313" key="8">
    <source>
        <dbReference type="EMBL" id="SDT85300.1"/>
    </source>
</evidence>
<dbReference type="Proteomes" id="UP000183180">
    <property type="component" value="Unassembled WGS sequence"/>
</dbReference>
<dbReference type="EMBL" id="FNLM01000009">
    <property type="protein sequence ID" value="SDT84466.1"/>
    <property type="molecule type" value="Genomic_DNA"/>
</dbReference>
<dbReference type="EMBL" id="FNLM01000009">
    <property type="protein sequence ID" value="SDT84517.1"/>
    <property type="molecule type" value="Genomic_DNA"/>
</dbReference>
<dbReference type="EMBL" id="FNLM01000001">
    <property type="protein sequence ID" value="SDT83697.1"/>
    <property type="molecule type" value="Genomic_DNA"/>
</dbReference>
<proteinExistence type="predicted"/>
<protein>
    <submittedName>
        <fullName evidence="7">Uncharacterized protein</fullName>
    </submittedName>
</protein>
<dbReference type="EMBL" id="FNLM01000001">
    <property type="protein sequence ID" value="SDT83690.1"/>
    <property type="molecule type" value="Genomic_DNA"/>
</dbReference>
<dbReference type="STRING" id="158898.SAMN04488548_10110"/>